<feature type="modified residue" description="N6-(pyridoxal phosphate)lysine" evidence="5">
    <location>
        <position position="49"/>
    </location>
</feature>
<dbReference type="InterPro" id="IPR027278">
    <property type="entry name" value="ACCD_DCysDesulf"/>
</dbReference>
<evidence type="ECO:0000256" key="3">
    <source>
        <dbReference type="ARBA" id="ARBA00022898"/>
    </source>
</evidence>
<feature type="domain" description="Tryptophan synthase beta chain-like PALP" evidence="6">
    <location>
        <begin position="14"/>
        <end position="316"/>
    </location>
</feature>
<evidence type="ECO:0000313" key="7">
    <source>
        <dbReference type="EMBL" id="BBO21931.1"/>
    </source>
</evidence>
<dbReference type="EMBL" id="AP021857">
    <property type="protein sequence ID" value="BBO21931.1"/>
    <property type="molecule type" value="Genomic_DNA"/>
</dbReference>
<accession>A0A809S6X9</accession>
<dbReference type="PIRSF" id="PIRSF006278">
    <property type="entry name" value="ACCD_DCysDesulf"/>
    <property type="match status" value="1"/>
</dbReference>
<comment type="cofactor">
    <cofactor evidence="1">
        <name>pyridoxal 5'-phosphate</name>
        <dbReference type="ChEBI" id="CHEBI:597326"/>
    </cofactor>
</comment>
<proteinExistence type="inferred from homology"/>
<dbReference type="Pfam" id="PF00291">
    <property type="entry name" value="PALP"/>
    <property type="match status" value="1"/>
</dbReference>
<evidence type="ECO:0000256" key="4">
    <source>
        <dbReference type="PIRSR" id="PIRSR006278-1"/>
    </source>
</evidence>
<evidence type="ECO:0000256" key="5">
    <source>
        <dbReference type="PIRSR" id="PIRSR006278-2"/>
    </source>
</evidence>
<dbReference type="PANTHER" id="PTHR43780">
    <property type="entry name" value="1-AMINOCYCLOPROPANE-1-CARBOXYLATE DEAMINASE-RELATED"/>
    <property type="match status" value="1"/>
</dbReference>
<evidence type="ECO:0000256" key="2">
    <source>
        <dbReference type="ARBA" id="ARBA00008639"/>
    </source>
</evidence>
<organism evidence="7 8">
    <name type="scientific">Candidatus Desulfobacillus denitrificans</name>
    <dbReference type="NCBI Taxonomy" id="2608985"/>
    <lineage>
        <taxon>Bacteria</taxon>
        <taxon>Pseudomonadati</taxon>
        <taxon>Pseudomonadota</taxon>
        <taxon>Betaproteobacteria</taxon>
        <taxon>Candidatus Desulfobacillus</taxon>
    </lineage>
</organism>
<dbReference type="SUPFAM" id="SSF53686">
    <property type="entry name" value="Tryptophan synthase beta subunit-like PLP-dependent enzymes"/>
    <property type="match status" value="1"/>
</dbReference>
<dbReference type="InterPro" id="IPR036052">
    <property type="entry name" value="TrpB-like_PALP_sf"/>
</dbReference>
<dbReference type="PANTHER" id="PTHR43780:SF2">
    <property type="entry name" value="1-AMINOCYCLOPROPANE-1-CARBOXYLATE DEAMINASE-RELATED"/>
    <property type="match status" value="1"/>
</dbReference>
<evidence type="ECO:0000259" key="6">
    <source>
        <dbReference type="Pfam" id="PF00291"/>
    </source>
</evidence>
<dbReference type="KEGG" id="ddz:DSYM_26300"/>
<comment type="similarity">
    <text evidence="2">Belongs to the ACC deaminase/D-cysteine desulfhydrase family.</text>
</comment>
<sequence length="328" mass="34555">MDLSRFSRAALSLLPTPIEQLPRLSAHLGGPQLYVKRDDLTGLGLGGNKLRKLEFLLGEARAQGADTVLTVGALQSNHARQTAAACARLGLDCELILRRGNHATEAYLHSGNLLLDRMFGASLHLLHAQESREERMAARAESLRAEGRRPYCIPVGGSCGLGNLGYAACAEEILSQADDRNVRFDAVVVATGSGGTQGGVVAGMKLSGGAPVIGIAVEGTRREQEAQATAQAMEALRLLGREDVGLDGAVVVMDEFVGPGYARPSAAMREAVSLAARFEGLVLDPVYTGKAFAGFIALARSGRYGKDRSLLFVHTGGTPGLFGYPESV</sequence>
<dbReference type="InterPro" id="IPR005966">
    <property type="entry name" value="D-Cys_desShydrase"/>
</dbReference>
<dbReference type="Proteomes" id="UP000662914">
    <property type="component" value="Chromosome"/>
</dbReference>
<gene>
    <name evidence="7" type="ORF">DSYM_26300</name>
</gene>
<reference evidence="7" key="1">
    <citation type="journal article" name="DNA Res.">
        <title>The physiological potential of anammox bacteria as revealed by their core genome structure.</title>
        <authorList>
            <person name="Okubo T."/>
            <person name="Toyoda A."/>
            <person name="Fukuhara K."/>
            <person name="Uchiyama I."/>
            <person name="Harigaya Y."/>
            <person name="Kuroiwa M."/>
            <person name="Suzuki T."/>
            <person name="Murakami Y."/>
            <person name="Suwa Y."/>
            <person name="Takami H."/>
        </authorList>
    </citation>
    <scope>NUCLEOTIDE SEQUENCE</scope>
    <source>
        <strain evidence="7">317325-3</strain>
    </source>
</reference>
<dbReference type="InterPro" id="IPR001926">
    <property type="entry name" value="TrpB-like_PALP"/>
</dbReference>
<feature type="active site" description="Nucleophile" evidence="4">
    <location>
        <position position="76"/>
    </location>
</feature>
<evidence type="ECO:0000313" key="8">
    <source>
        <dbReference type="Proteomes" id="UP000662914"/>
    </source>
</evidence>
<dbReference type="NCBIfam" id="TIGR01275">
    <property type="entry name" value="ACC_deam_rel"/>
    <property type="match status" value="1"/>
</dbReference>
<keyword evidence="3 5" id="KW-0663">Pyridoxal phosphate</keyword>
<dbReference type="Gene3D" id="3.40.50.1100">
    <property type="match status" value="2"/>
</dbReference>
<dbReference type="GO" id="GO:0019148">
    <property type="term" value="F:D-cysteine desulfhydrase activity"/>
    <property type="evidence" value="ECO:0007669"/>
    <property type="project" value="TreeGrafter"/>
</dbReference>
<dbReference type="AlphaFoldDB" id="A0A809S6X9"/>
<evidence type="ECO:0000256" key="1">
    <source>
        <dbReference type="ARBA" id="ARBA00001933"/>
    </source>
</evidence>
<protein>
    <submittedName>
        <fullName evidence="7">D-cysteine desulfhydrase</fullName>
    </submittedName>
</protein>
<name>A0A809S6X9_9PROT</name>